<feature type="region of interest" description="Disordered" evidence="1">
    <location>
        <begin position="45"/>
        <end position="67"/>
    </location>
</feature>
<evidence type="ECO:0000256" key="1">
    <source>
        <dbReference type="SAM" id="MobiDB-lite"/>
    </source>
</evidence>
<gene>
    <name evidence="2" type="ORF">F2Q69_00029395</name>
</gene>
<reference evidence="2" key="1">
    <citation type="submission" date="2019-12" db="EMBL/GenBank/DDBJ databases">
        <title>Genome sequencing and annotation of Brassica cretica.</title>
        <authorList>
            <person name="Studholme D.J."/>
            <person name="Sarris P."/>
        </authorList>
    </citation>
    <scope>NUCLEOTIDE SEQUENCE</scope>
    <source>
        <strain evidence="2">PFS-109/04</strain>
        <tissue evidence="2">Leaf</tissue>
    </source>
</reference>
<dbReference type="EMBL" id="QGKX02000088">
    <property type="protein sequence ID" value="KAF3588348.1"/>
    <property type="molecule type" value="Genomic_DNA"/>
</dbReference>
<name>A0A8S9S6Q3_BRACR</name>
<dbReference type="Proteomes" id="UP000712600">
    <property type="component" value="Unassembled WGS sequence"/>
</dbReference>
<proteinExistence type="predicted"/>
<comment type="caution">
    <text evidence="2">The sequence shown here is derived from an EMBL/GenBank/DDBJ whole genome shotgun (WGS) entry which is preliminary data.</text>
</comment>
<protein>
    <submittedName>
        <fullName evidence="2">Uncharacterized protein</fullName>
    </submittedName>
</protein>
<evidence type="ECO:0000313" key="2">
    <source>
        <dbReference type="EMBL" id="KAF3588348.1"/>
    </source>
</evidence>
<sequence>MLSRALIDDTFRVSCIMQCLEDHDSRGVCSKTPTSAQILCHIDRQTEPAIDRHRETATDREPPAPID</sequence>
<accession>A0A8S9S6Q3</accession>
<organism evidence="2 3">
    <name type="scientific">Brassica cretica</name>
    <name type="common">Mustard</name>
    <dbReference type="NCBI Taxonomy" id="69181"/>
    <lineage>
        <taxon>Eukaryota</taxon>
        <taxon>Viridiplantae</taxon>
        <taxon>Streptophyta</taxon>
        <taxon>Embryophyta</taxon>
        <taxon>Tracheophyta</taxon>
        <taxon>Spermatophyta</taxon>
        <taxon>Magnoliopsida</taxon>
        <taxon>eudicotyledons</taxon>
        <taxon>Gunneridae</taxon>
        <taxon>Pentapetalae</taxon>
        <taxon>rosids</taxon>
        <taxon>malvids</taxon>
        <taxon>Brassicales</taxon>
        <taxon>Brassicaceae</taxon>
        <taxon>Brassiceae</taxon>
        <taxon>Brassica</taxon>
    </lineage>
</organism>
<evidence type="ECO:0000313" key="3">
    <source>
        <dbReference type="Proteomes" id="UP000712600"/>
    </source>
</evidence>
<dbReference type="AlphaFoldDB" id="A0A8S9S6Q3"/>